<keyword evidence="1" id="KW-0472">Membrane</keyword>
<keyword evidence="1" id="KW-1133">Transmembrane helix</keyword>
<proteinExistence type="predicted"/>
<sequence length="156" mass="17433">MLAYTFFLMHLSTAIKASFSIRRASFFYWHLLIRFDPRSKLLDFSSTSISVDLLGGFLSIERKDILSKRLSGAGSVGNITKPRVRRRRKVGVVSIATAATSFAAVATHITYVTGCTGWCQWGHTTHIGHRRTCHRRQRIAIAAIVRTQSSMTTCKG</sequence>
<reference evidence="2 3" key="1">
    <citation type="journal article" date="2023" name="Nucleic Acids Res.">
        <title>The hologenome of Daphnia magna reveals possible DNA methylation and microbiome-mediated evolution of the host genome.</title>
        <authorList>
            <person name="Chaturvedi A."/>
            <person name="Li X."/>
            <person name="Dhandapani V."/>
            <person name="Marshall H."/>
            <person name="Kissane S."/>
            <person name="Cuenca-Cambronero M."/>
            <person name="Asole G."/>
            <person name="Calvet F."/>
            <person name="Ruiz-Romero M."/>
            <person name="Marangio P."/>
            <person name="Guigo R."/>
            <person name="Rago D."/>
            <person name="Mirbahai L."/>
            <person name="Eastwood N."/>
            <person name="Colbourne J.K."/>
            <person name="Zhou J."/>
            <person name="Mallon E."/>
            <person name="Orsini L."/>
        </authorList>
    </citation>
    <scope>NUCLEOTIDE SEQUENCE [LARGE SCALE GENOMIC DNA]</scope>
    <source>
        <strain evidence="2">LRV0_1</strain>
    </source>
</reference>
<dbReference type="EMBL" id="JAOYFB010000038">
    <property type="protein sequence ID" value="KAK4028231.1"/>
    <property type="molecule type" value="Genomic_DNA"/>
</dbReference>
<accession>A0ABR0ASY0</accession>
<dbReference type="Proteomes" id="UP001234178">
    <property type="component" value="Unassembled WGS sequence"/>
</dbReference>
<evidence type="ECO:0000256" key="1">
    <source>
        <dbReference type="SAM" id="Phobius"/>
    </source>
</evidence>
<organism evidence="2 3">
    <name type="scientific">Daphnia magna</name>
    <dbReference type="NCBI Taxonomy" id="35525"/>
    <lineage>
        <taxon>Eukaryota</taxon>
        <taxon>Metazoa</taxon>
        <taxon>Ecdysozoa</taxon>
        <taxon>Arthropoda</taxon>
        <taxon>Crustacea</taxon>
        <taxon>Branchiopoda</taxon>
        <taxon>Diplostraca</taxon>
        <taxon>Cladocera</taxon>
        <taxon>Anomopoda</taxon>
        <taxon>Daphniidae</taxon>
        <taxon>Daphnia</taxon>
    </lineage>
</organism>
<comment type="caution">
    <text evidence="2">The sequence shown here is derived from an EMBL/GenBank/DDBJ whole genome shotgun (WGS) entry which is preliminary data.</text>
</comment>
<protein>
    <submittedName>
        <fullName evidence="2">Uncharacterized protein</fullName>
    </submittedName>
</protein>
<feature type="transmembrane region" description="Helical" evidence="1">
    <location>
        <begin position="90"/>
        <end position="111"/>
    </location>
</feature>
<gene>
    <name evidence="2" type="ORF">OUZ56_017511</name>
</gene>
<name>A0ABR0ASY0_9CRUS</name>
<evidence type="ECO:0000313" key="3">
    <source>
        <dbReference type="Proteomes" id="UP001234178"/>
    </source>
</evidence>
<keyword evidence="1" id="KW-0812">Transmembrane</keyword>
<keyword evidence="3" id="KW-1185">Reference proteome</keyword>
<evidence type="ECO:0000313" key="2">
    <source>
        <dbReference type="EMBL" id="KAK4028231.1"/>
    </source>
</evidence>